<protein>
    <submittedName>
        <fullName evidence="1">Uncharacterized protein YeaO (DUF488 family)</fullName>
    </submittedName>
</protein>
<evidence type="ECO:0000313" key="1">
    <source>
        <dbReference type="EMBL" id="TCO77353.1"/>
    </source>
</evidence>
<gene>
    <name evidence="1" type="ORF">EV699_12639</name>
</gene>
<dbReference type="Pfam" id="PF22752">
    <property type="entry name" value="DUF488-N3i"/>
    <property type="match status" value="1"/>
</dbReference>
<evidence type="ECO:0000313" key="2">
    <source>
        <dbReference type="Proteomes" id="UP000295765"/>
    </source>
</evidence>
<name>A0A4R2KU80_9GAMM</name>
<dbReference type="EMBL" id="SLWY01000026">
    <property type="protein sequence ID" value="TCO77353.1"/>
    <property type="molecule type" value="Genomic_DNA"/>
</dbReference>
<accession>A0A4R2KU80</accession>
<dbReference type="OrthoDB" id="9790745at2"/>
<dbReference type="InterPro" id="IPR052552">
    <property type="entry name" value="YeaO-like"/>
</dbReference>
<dbReference type="PANTHER" id="PTHR36849">
    <property type="entry name" value="CYTOPLASMIC PROTEIN-RELATED"/>
    <property type="match status" value="1"/>
</dbReference>
<keyword evidence="2" id="KW-1185">Reference proteome</keyword>
<reference evidence="1 2" key="1">
    <citation type="submission" date="2019-03" db="EMBL/GenBank/DDBJ databases">
        <title>Genomic Encyclopedia of Type Strains, Phase IV (KMG-IV): sequencing the most valuable type-strain genomes for metagenomic binning, comparative biology and taxonomic classification.</title>
        <authorList>
            <person name="Goeker M."/>
        </authorList>
    </citation>
    <scope>NUCLEOTIDE SEQUENCE [LARGE SCALE GENOMIC DNA]</scope>
    <source>
        <strain evidence="1 2">DSM 25287</strain>
    </source>
</reference>
<dbReference type="Proteomes" id="UP000295765">
    <property type="component" value="Unassembled WGS sequence"/>
</dbReference>
<dbReference type="PANTHER" id="PTHR36849:SF1">
    <property type="entry name" value="CYTOPLASMIC PROTEIN"/>
    <property type="match status" value="1"/>
</dbReference>
<comment type="caution">
    <text evidence="1">The sequence shown here is derived from an EMBL/GenBank/DDBJ whole genome shotgun (WGS) entry which is preliminary data.</text>
</comment>
<proteinExistence type="predicted"/>
<dbReference type="RefSeq" id="WP_132545465.1">
    <property type="nucleotide sequence ID" value="NZ_SLWY01000026.1"/>
</dbReference>
<dbReference type="AlphaFoldDB" id="A0A4R2KU80"/>
<sequence>MSPIPCRVLIRRAYLEPTAADGYRVLVDRFWPRGRSRDALRLDAWARELAPSPELIRWFGHDPARWEDFRARYRAELAMPERRQPLQALLDAAYPRPLTLVYGARDEERNQALVLREALLELAAG</sequence>
<organism evidence="1 2">
    <name type="scientific">Plasticicumulans lactativorans</name>
    <dbReference type="NCBI Taxonomy" id="1133106"/>
    <lineage>
        <taxon>Bacteria</taxon>
        <taxon>Pseudomonadati</taxon>
        <taxon>Pseudomonadota</taxon>
        <taxon>Gammaproteobacteria</taxon>
        <taxon>Candidatus Competibacteraceae</taxon>
        <taxon>Plasticicumulans</taxon>
    </lineage>
</organism>